<proteinExistence type="predicted"/>
<name>A0ABD6LYR1_9ENTR</name>
<evidence type="ECO:0000313" key="2">
    <source>
        <dbReference type="Proteomes" id="UP000729009"/>
    </source>
</evidence>
<dbReference type="Pfam" id="PF02413">
    <property type="entry name" value="Caudo_TAP"/>
    <property type="match status" value="1"/>
</dbReference>
<accession>A0ABD6LYR1</accession>
<organism evidence="1 2">
    <name type="scientific">Citrobacter gillenii</name>
    <dbReference type="NCBI Taxonomy" id="67828"/>
    <lineage>
        <taxon>Bacteria</taxon>
        <taxon>Pseudomonadati</taxon>
        <taxon>Pseudomonadota</taxon>
        <taxon>Gammaproteobacteria</taxon>
        <taxon>Enterobacterales</taxon>
        <taxon>Enterobacteriaceae</taxon>
        <taxon>Citrobacter</taxon>
        <taxon>Citrobacter freundii complex</taxon>
    </lineage>
</organism>
<dbReference type="InterPro" id="IPR003458">
    <property type="entry name" value="Phage_T4_Gp38_tail_assem"/>
</dbReference>
<gene>
    <name evidence="1" type="ORF">FCH32_02040</name>
</gene>
<evidence type="ECO:0000313" key="1">
    <source>
        <dbReference type="EMBL" id="NTZ49085.1"/>
    </source>
</evidence>
<dbReference type="EMBL" id="SUQN01000001">
    <property type="protein sequence ID" value="NTZ49085.1"/>
    <property type="molecule type" value="Genomic_DNA"/>
</dbReference>
<protein>
    <submittedName>
        <fullName evidence="1">Tail fiber assembly protein</fullName>
    </submittedName>
</protein>
<dbReference type="Proteomes" id="UP000729009">
    <property type="component" value="Unassembled WGS sequence"/>
</dbReference>
<comment type="caution">
    <text evidence="1">The sequence shown here is derived from an EMBL/GenBank/DDBJ whole genome shotgun (WGS) entry which is preliminary data.</text>
</comment>
<sequence length="157" mass="17699">MLVHGVPVITPHSILRLEVKRIMYAYANGSFYPFSLKKAYQDTNTWPENYLEVDEGIFTEFSGVPPAGKLRGTGVDGMPEWVDTPPMAQEELIDQNERKKQQLLAEATTIIDPLKDAMDGGYIDDADIPGLKAWQRYRYALTKVDPSNPEWPDVPSV</sequence>
<reference evidence="1 2" key="1">
    <citation type="submission" date="2019-05" db="EMBL/GenBank/DDBJ databases">
        <title>Draft genomes of bacterial isolates retrieved from different Forrest soils.</title>
        <authorList>
            <person name="Soares-Castro P."/>
            <person name="Santos P.M."/>
        </authorList>
    </citation>
    <scope>NUCLEOTIDE SEQUENCE [LARGE SCALE GENOMIC DNA]</scope>
    <source>
        <strain evidence="1 2">UMG736</strain>
    </source>
</reference>
<dbReference type="AlphaFoldDB" id="A0ABD6LYR1"/>
<keyword evidence="2" id="KW-1185">Reference proteome</keyword>